<dbReference type="Proteomes" id="UP000887580">
    <property type="component" value="Unplaced"/>
</dbReference>
<name>A0AC35FCS9_9BILA</name>
<evidence type="ECO:0000313" key="1">
    <source>
        <dbReference type="Proteomes" id="UP000887580"/>
    </source>
</evidence>
<accession>A0AC35FCS9</accession>
<sequence length="226" mass="25855">MNWLLFCCFTFVLYGKGFAISVISHGVPEAVEDFANPQDKLLHVHAVWRHGERNPSHMFPINDLNNASVFVGGLGQLTKNGVKQLHTLGRNFQTKYIKNLKFLNPDNINSEIYARSTDPDRALISAMSFFSGLFTNDSTNNPPFFKFAPVPIHSQAPADDPLEFLRFECQRKNQLWDIVHKSNAIETLLNNSDALLNEFEEYFKVQMNFNQISAIYDTVFFEVSKK</sequence>
<dbReference type="WBParaSite" id="PS1159_v2.g16076.t1">
    <property type="protein sequence ID" value="PS1159_v2.g16076.t1"/>
    <property type="gene ID" value="PS1159_v2.g16076"/>
</dbReference>
<organism evidence="1 2">
    <name type="scientific">Panagrolaimus sp. PS1159</name>
    <dbReference type="NCBI Taxonomy" id="55785"/>
    <lineage>
        <taxon>Eukaryota</taxon>
        <taxon>Metazoa</taxon>
        <taxon>Ecdysozoa</taxon>
        <taxon>Nematoda</taxon>
        <taxon>Chromadorea</taxon>
        <taxon>Rhabditida</taxon>
        <taxon>Tylenchina</taxon>
        <taxon>Panagrolaimomorpha</taxon>
        <taxon>Panagrolaimoidea</taxon>
        <taxon>Panagrolaimidae</taxon>
        <taxon>Panagrolaimus</taxon>
    </lineage>
</organism>
<protein>
    <submittedName>
        <fullName evidence="2">Uncharacterized protein</fullName>
    </submittedName>
</protein>
<evidence type="ECO:0000313" key="2">
    <source>
        <dbReference type="WBParaSite" id="PS1159_v2.g16076.t1"/>
    </source>
</evidence>
<proteinExistence type="predicted"/>
<reference evidence="2" key="1">
    <citation type="submission" date="2022-11" db="UniProtKB">
        <authorList>
            <consortium name="WormBaseParasite"/>
        </authorList>
    </citation>
    <scope>IDENTIFICATION</scope>
</reference>